<keyword evidence="3" id="KW-1003">Cell membrane</keyword>
<keyword evidence="5 8" id="KW-1133">Transmembrane helix</keyword>
<dbReference type="PANTHER" id="PTHR33452:SF1">
    <property type="entry name" value="INNER MEMBRANE PROTEIN YPHA-RELATED"/>
    <property type="match status" value="1"/>
</dbReference>
<dbReference type="PANTHER" id="PTHR33452">
    <property type="entry name" value="OXIDOREDUCTASE CATD-RELATED"/>
    <property type="match status" value="1"/>
</dbReference>
<evidence type="ECO:0000256" key="8">
    <source>
        <dbReference type="SAM" id="Phobius"/>
    </source>
</evidence>
<dbReference type="AlphaFoldDB" id="A0A919RDK9"/>
<feature type="transmembrane region" description="Helical" evidence="8">
    <location>
        <begin position="69"/>
        <end position="95"/>
    </location>
</feature>
<evidence type="ECO:0000313" key="9">
    <source>
        <dbReference type="EMBL" id="GII91747.1"/>
    </source>
</evidence>
<organism evidence="9 10">
    <name type="scientific">Sinosporangium siamense</name>
    <dbReference type="NCBI Taxonomy" id="1367973"/>
    <lineage>
        <taxon>Bacteria</taxon>
        <taxon>Bacillati</taxon>
        <taxon>Actinomycetota</taxon>
        <taxon>Actinomycetes</taxon>
        <taxon>Streptosporangiales</taxon>
        <taxon>Streptosporangiaceae</taxon>
        <taxon>Sinosporangium</taxon>
    </lineage>
</organism>
<proteinExistence type="inferred from homology"/>
<comment type="caution">
    <text evidence="9">The sequence shown here is derived from an EMBL/GenBank/DDBJ whole genome shotgun (WGS) entry which is preliminary data.</text>
</comment>
<keyword evidence="6 8" id="KW-0472">Membrane</keyword>
<evidence type="ECO:0000256" key="7">
    <source>
        <dbReference type="SAM" id="MobiDB-lite"/>
    </source>
</evidence>
<reference evidence="9" key="1">
    <citation type="submission" date="2021-01" db="EMBL/GenBank/DDBJ databases">
        <title>Whole genome shotgun sequence of Sinosporangium siamense NBRC 109515.</title>
        <authorList>
            <person name="Komaki H."/>
            <person name="Tamura T."/>
        </authorList>
    </citation>
    <scope>NUCLEOTIDE SEQUENCE</scope>
    <source>
        <strain evidence="9">NBRC 109515</strain>
    </source>
</reference>
<feature type="transmembrane region" description="Helical" evidence="8">
    <location>
        <begin position="107"/>
        <end position="130"/>
    </location>
</feature>
<evidence type="ECO:0000256" key="2">
    <source>
        <dbReference type="ARBA" id="ARBA00006679"/>
    </source>
</evidence>
<dbReference type="Pfam" id="PF07681">
    <property type="entry name" value="DoxX"/>
    <property type="match status" value="1"/>
</dbReference>
<feature type="region of interest" description="Disordered" evidence="7">
    <location>
        <begin position="141"/>
        <end position="257"/>
    </location>
</feature>
<dbReference type="EMBL" id="BOOW01000011">
    <property type="protein sequence ID" value="GII91747.1"/>
    <property type="molecule type" value="Genomic_DNA"/>
</dbReference>
<evidence type="ECO:0000256" key="4">
    <source>
        <dbReference type="ARBA" id="ARBA00022692"/>
    </source>
</evidence>
<feature type="compositionally biased region" description="Polar residues" evidence="7">
    <location>
        <begin position="184"/>
        <end position="195"/>
    </location>
</feature>
<gene>
    <name evidence="9" type="ORF">Ssi02_19780</name>
</gene>
<name>A0A919RDK9_9ACTN</name>
<comment type="similarity">
    <text evidence="2">Belongs to the DoxX family.</text>
</comment>
<evidence type="ECO:0008006" key="11">
    <source>
        <dbReference type="Google" id="ProtNLM"/>
    </source>
</evidence>
<comment type="subcellular location">
    <subcellularLocation>
        <location evidence="1">Cell membrane</location>
        <topology evidence="1">Multi-pass membrane protein</topology>
    </subcellularLocation>
</comment>
<evidence type="ECO:0000256" key="1">
    <source>
        <dbReference type="ARBA" id="ARBA00004651"/>
    </source>
</evidence>
<keyword evidence="4 8" id="KW-0812">Transmembrane</keyword>
<evidence type="ECO:0000256" key="5">
    <source>
        <dbReference type="ARBA" id="ARBA00022989"/>
    </source>
</evidence>
<accession>A0A919RDK9</accession>
<keyword evidence="10" id="KW-1185">Reference proteome</keyword>
<dbReference type="InterPro" id="IPR032808">
    <property type="entry name" value="DoxX"/>
</dbReference>
<evidence type="ECO:0000256" key="3">
    <source>
        <dbReference type="ARBA" id="ARBA00022475"/>
    </source>
</evidence>
<feature type="compositionally biased region" description="Basic and acidic residues" evidence="7">
    <location>
        <begin position="198"/>
        <end position="211"/>
    </location>
</feature>
<dbReference type="Proteomes" id="UP000606172">
    <property type="component" value="Unassembled WGS sequence"/>
</dbReference>
<sequence length="257" mass="26190">MDCIVRRTFIDIAALAARLGLGGIFITNGWAKLEAGLTSTSASFEQIGAPMPGVWAASTMLVELIGGTLLIVGLIVPLAGLILFAEYAAIFFLSADEVSESLATGGVNLAVALGAAAILLAALGAGRISLHHLVFRGRSAGTPEPAPAQPAPAQAAPAASAPAPGTSAPGAPERPAATVPPGTIPQQAARPTQGTPREAVRMDRPTDKPAPDEPAETTKPLKRPDDSTQTMRRPRHAAPGGPDSGDMLVAGARKQKR</sequence>
<dbReference type="GO" id="GO:0005886">
    <property type="term" value="C:plasma membrane"/>
    <property type="evidence" value="ECO:0007669"/>
    <property type="project" value="UniProtKB-SubCell"/>
</dbReference>
<protein>
    <recommendedName>
        <fullName evidence="11">DoxX family membrane protein</fullName>
    </recommendedName>
</protein>
<evidence type="ECO:0000313" key="10">
    <source>
        <dbReference type="Proteomes" id="UP000606172"/>
    </source>
</evidence>
<feature type="compositionally biased region" description="Low complexity" evidence="7">
    <location>
        <begin position="151"/>
        <end position="173"/>
    </location>
</feature>
<evidence type="ECO:0000256" key="6">
    <source>
        <dbReference type="ARBA" id="ARBA00023136"/>
    </source>
</evidence>
<dbReference type="InterPro" id="IPR051907">
    <property type="entry name" value="DoxX-like_oxidoreductase"/>
</dbReference>